<evidence type="ECO:0000256" key="1">
    <source>
        <dbReference type="ARBA" id="ARBA00004141"/>
    </source>
</evidence>
<feature type="transmembrane region" description="Helical" evidence="7">
    <location>
        <begin position="203"/>
        <end position="221"/>
    </location>
</feature>
<comment type="similarity">
    <text evidence="7">Belongs to the TatC family.</text>
</comment>
<comment type="subcellular location">
    <subcellularLocation>
        <location evidence="7">Cell membrane</location>
        <topology evidence="7">Multi-pass membrane protein</topology>
    </subcellularLocation>
    <subcellularLocation>
        <location evidence="1">Membrane</location>
        <topology evidence="1">Multi-pass membrane protein</topology>
    </subcellularLocation>
</comment>
<comment type="subunit">
    <text evidence="7">The Tat system comprises two distinct complexes: a TatABC complex, containing multiple copies of TatA, TatB and TatC subunits, and a separate TatA complex, containing only TatA subunits. Substrates initially bind to the TatABC complex, which probably triggers association of the separate TatA complex to form the active translocon.</text>
</comment>
<comment type="function">
    <text evidence="7">Part of the twin-arginine translocation (Tat) system that transports large folded proteins containing a characteristic twin-arginine motif in their signal peptide across membranes. Together with TatB, TatC is part of a receptor directly interacting with Tat signal peptides.</text>
</comment>
<dbReference type="PANTHER" id="PTHR30371:SF0">
    <property type="entry name" value="SEC-INDEPENDENT PROTEIN TRANSLOCASE PROTEIN TATC, CHLOROPLASTIC-RELATED"/>
    <property type="match status" value="1"/>
</dbReference>
<evidence type="ECO:0000256" key="6">
    <source>
        <dbReference type="ARBA" id="ARBA00023136"/>
    </source>
</evidence>
<dbReference type="HAMAP" id="MF_00902">
    <property type="entry name" value="TatC"/>
    <property type="match status" value="1"/>
</dbReference>
<dbReference type="Pfam" id="PF00902">
    <property type="entry name" value="TatC"/>
    <property type="match status" value="1"/>
</dbReference>
<evidence type="ECO:0000313" key="9">
    <source>
        <dbReference type="Proteomes" id="UP001172738"/>
    </source>
</evidence>
<dbReference type="PANTHER" id="PTHR30371">
    <property type="entry name" value="SEC-INDEPENDENT PROTEIN TRANSLOCASE PROTEIN TATC"/>
    <property type="match status" value="1"/>
</dbReference>
<keyword evidence="9" id="KW-1185">Reference proteome</keyword>
<accession>A0ABT8G2G8</accession>
<evidence type="ECO:0000256" key="2">
    <source>
        <dbReference type="ARBA" id="ARBA00022692"/>
    </source>
</evidence>
<keyword evidence="7" id="KW-0813">Transport</keyword>
<keyword evidence="6 7" id="KW-0472">Membrane</keyword>
<keyword evidence="3 7" id="KW-0653">Protein transport</keyword>
<keyword evidence="7" id="KW-1003">Cell membrane</keyword>
<name>A0ABT8G2G8_9MICO</name>
<feature type="transmembrane region" description="Helical" evidence="7">
    <location>
        <begin position="227"/>
        <end position="247"/>
    </location>
</feature>
<evidence type="ECO:0000256" key="5">
    <source>
        <dbReference type="ARBA" id="ARBA00023010"/>
    </source>
</evidence>
<sequence length="268" mass="29701">MTSSRARRKVNPDARMPLRAHLVELRKRITLAAIGIVLGAIGGWFLYTPVFEAIQAPIMEMAERDDALVTVNFAGLASALDMQLRVSLILGVIISSPWWLYQLWAFVAPGMRKIERRYTIGFMAAAIPLFFGGIAFSWWVLPRAVAILVGFTPEGAANVLDAQMYLTFAMRLVLAFGIAFVFPVLMVALSWAGVVPARVWLRGWRWAIVIIAVGAAVLTPTPDAVTMMLMFVPMTILYFAAIGVSMIRDRSRLRAKREARESEAEQAA</sequence>
<dbReference type="InterPro" id="IPR002033">
    <property type="entry name" value="TatC"/>
</dbReference>
<evidence type="ECO:0000313" key="8">
    <source>
        <dbReference type="EMBL" id="MDN4473315.1"/>
    </source>
</evidence>
<dbReference type="EMBL" id="JAUHPV010000005">
    <property type="protein sequence ID" value="MDN4473315.1"/>
    <property type="molecule type" value="Genomic_DNA"/>
</dbReference>
<comment type="caution">
    <text evidence="8">The sequence shown here is derived from an EMBL/GenBank/DDBJ whole genome shotgun (WGS) entry which is preliminary data.</text>
</comment>
<evidence type="ECO:0000256" key="3">
    <source>
        <dbReference type="ARBA" id="ARBA00022927"/>
    </source>
</evidence>
<evidence type="ECO:0000256" key="7">
    <source>
        <dbReference type="HAMAP-Rule" id="MF_00902"/>
    </source>
</evidence>
<evidence type="ECO:0000256" key="4">
    <source>
        <dbReference type="ARBA" id="ARBA00022989"/>
    </source>
</evidence>
<keyword evidence="4 7" id="KW-1133">Transmembrane helix</keyword>
<dbReference type="NCBIfam" id="TIGR00945">
    <property type="entry name" value="tatC"/>
    <property type="match status" value="1"/>
</dbReference>
<feature type="transmembrane region" description="Helical" evidence="7">
    <location>
        <begin position="168"/>
        <end position="191"/>
    </location>
</feature>
<gene>
    <name evidence="7 8" type="primary">tatC</name>
    <name evidence="8" type="ORF">QQX04_09965</name>
</gene>
<feature type="transmembrane region" description="Helical" evidence="7">
    <location>
        <begin position="29"/>
        <end position="47"/>
    </location>
</feature>
<feature type="transmembrane region" description="Helical" evidence="7">
    <location>
        <begin position="120"/>
        <end position="141"/>
    </location>
</feature>
<dbReference type="Proteomes" id="UP001172738">
    <property type="component" value="Unassembled WGS sequence"/>
</dbReference>
<reference evidence="8" key="1">
    <citation type="submission" date="2023-06" db="EMBL/GenBank/DDBJ databases">
        <title>SYSU T00b26.</title>
        <authorList>
            <person name="Gao L."/>
            <person name="Fang B.-Z."/>
            <person name="Li W.-J."/>
        </authorList>
    </citation>
    <scope>NUCLEOTIDE SEQUENCE</scope>
    <source>
        <strain evidence="8">SYSU T00b26</strain>
    </source>
</reference>
<proteinExistence type="inferred from homology"/>
<keyword evidence="5 7" id="KW-0811">Translocation</keyword>
<organism evidence="8 9">
    <name type="scientific">Demequina zhanjiangensis</name>
    <dbReference type="NCBI Taxonomy" id="3051659"/>
    <lineage>
        <taxon>Bacteria</taxon>
        <taxon>Bacillati</taxon>
        <taxon>Actinomycetota</taxon>
        <taxon>Actinomycetes</taxon>
        <taxon>Micrococcales</taxon>
        <taxon>Demequinaceae</taxon>
        <taxon>Demequina</taxon>
    </lineage>
</organism>
<dbReference type="RefSeq" id="WP_301128723.1">
    <property type="nucleotide sequence ID" value="NZ_JAUHPV010000005.1"/>
</dbReference>
<feature type="transmembrane region" description="Helical" evidence="7">
    <location>
        <begin position="86"/>
        <end position="108"/>
    </location>
</feature>
<dbReference type="PRINTS" id="PR01840">
    <property type="entry name" value="TATCFAMILY"/>
</dbReference>
<keyword evidence="2 7" id="KW-0812">Transmembrane</keyword>
<protein>
    <recommendedName>
        <fullName evidence="7">Sec-independent protein translocase protein TatC</fullName>
    </recommendedName>
</protein>